<feature type="transmembrane region" description="Helical" evidence="6">
    <location>
        <begin position="201"/>
        <end position="221"/>
    </location>
</feature>
<dbReference type="PROSITE" id="PS00216">
    <property type="entry name" value="SUGAR_TRANSPORT_1"/>
    <property type="match status" value="1"/>
</dbReference>
<feature type="transmembrane region" description="Helical" evidence="6">
    <location>
        <begin position="339"/>
        <end position="366"/>
    </location>
</feature>
<organism evidence="8">
    <name type="scientific">uncultured Micrococcales bacterium</name>
    <dbReference type="NCBI Taxonomy" id="1920814"/>
    <lineage>
        <taxon>Bacteria</taxon>
        <taxon>Bacillati</taxon>
        <taxon>Actinomycetota</taxon>
        <taxon>Actinomycetes</taxon>
        <taxon>Micrococcales</taxon>
        <taxon>environmental samples</taxon>
    </lineage>
</organism>
<keyword evidence="2" id="KW-0813">Transport</keyword>
<dbReference type="GO" id="GO:0005886">
    <property type="term" value="C:plasma membrane"/>
    <property type="evidence" value="ECO:0007669"/>
    <property type="project" value="UniProtKB-SubCell"/>
</dbReference>
<dbReference type="Pfam" id="PF07690">
    <property type="entry name" value="MFS_1"/>
    <property type="match status" value="1"/>
</dbReference>
<feature type="transmembrane region" description="Helical" evidence="6">
    <location>
        <begin position="42"/>
        <end position="61"/>
    </location>
</feature>
<dbReference type="InterPro" id="IPR005829">
    <property type="entry name" value="Sugar_transporter_CS"/>
</dbReference>
<evidence type="ECO:0000256" key="3">
    <source>
        <dbReference type="ARBA" id="ARBA00022692"/>
    </source>
</evidence>
<dbReference type="EMBL" id="MW122880">
    <property type="protein sequence ID" value="QOV09014.1"/>
    <property type="molecule type" value="Genomic_DNA"/>
</dbReference>
<feature type="domain" description="Major facilitator superfamily (MFS) profile" evidence="7">
    <location>
        <begin position="46"/>
        <end position="434"/>
    </location>
</feature>
<evidence type="ECO:0000256" key="1">
    <source>
        <dbReference type="ARBA" id="ARBA00004651"/>
    </source>
</evidence>
<dbReference type="PANTHER" id="PTHR23502">
    <property type="entry name" value="MAJOR FACILITATOR SUPERFAMILY"/>
    <property type="match status" value="1"/>
</dbReference>
<dbReference type="AlphaFoldDB" id="A0A871YC83"/>
<dbReference type="GO" id="GO:0140115">
    <property type="term" value="P:export across plasma membrane"/>
    <property type="evidence" value="ECO:0007669"/>
    <property type="project" value="UniProtKB-ARBA"/>
</dbReference>
<feature type="transmembrane region" description="Helical" evidence="6">
    <location>
        <begin position="249"/>
        <end position="268"/>
    </location>
</feature>
<comment type="subcellular location">
    <subcellularLocation>
        <location evidence="1">Cell membrane</location>
        <topology evidence="1">Multi-pass membrane protein</topology>
    </subcellularLocation>
</comment>
<feature type="transmembrane region" description="Helical" evidence="6">
    <location>
        <begin position="170"/>
        <end position="189"/>
    </location>
</feature>
<dbReference type="PROSITE" id="PS50850">
    <property type="entry name" value="MFS"/>
    <property type="match status" value="1"/>
</dbReference>
<dbReference type="InterPro" id="IPR036259">
    <property type="entry name" value="MFS_trans_sf"/>
</dbReference>
<evidence type="ECO:0000256" key="5">
    <source>
        <dbReference type="ARBA" id="ARBA00023136"/>
    </source>
</evidence>
<sequence>MLGVSVGKVFYGSDYPLMVPLSTPLPSRGTVIDSGDQLSKRLLLAYVVLLALSMSLIPFTIDPYLPAFPAIGTFFGVTNGVVQASFTGVTLGLAIGQLVLGPLSDAFGRRPLMILTIAGYVVAIGLAFLAPSIELFIAARFLMGFFSAGADVIGRAIIRDLYRGQAMQRLLARTYLIQSISPIAGPIVGSQLSEAFGWQSILLVFGLISLVLLLLLNFLLFETLPVAKRRASTPLGLARGYLYVMRDRVLIGLMLYAAMQLSALFLYLNFTPFVYQQSFGISQTDYGFWLALNGAASYIGVQVGSYLSRVIKGQHLLVATALIGVGVGIGLYLNAGGEFWITQLMFFIELFIFGAAITIIPTIALYNHGSEAGTASSLMGVFNFTFTTVLSFFYFLISSADTADLGVVIGTLFGLSLVSLVVISRPWLIPDLRKPDVV</sequence>
<dbReference type="Gene3D" id="1.20.1720.10">
    <property type="entry name" value="Multidrug resistance protein D"/>
    <property type="match status" value="1"/>
</dbReference>
<feature type="transmembrane region" description="Helical" evidence="6">
    <location>
        <begin position="81"/>
        <end position="100"/>
    </location>
</feature>
<feature type="transmembrane region" description="Helical" evidence="6">
    <location>
        <begin position="403"/>
        <end position="423"/>
    </location>
</feature>
<feature type="transmembrane region" description="Helical" evidence="6">
    <location>
        <begin position="137"/>
        <end position="158"/>
    </location>
</feature>
<protein>
    <submittedName>
        <fullName evidence="8">Bcr/CflA family efflux MFS transporter</fullName>
    </submittedName>
</protein>
<feature type="transmembrane region" description="Helical" evidence="6">
    <location>
        <begin position="288"/>
        <end position="308"/>
    </location>
</feature>
<feature type="transmembrane region" description="Helical" evidence="6">
    <location>
        <begin position="378"/>
        <end position="397"/>
    </location>
</feature>
<evidence type="ECO:0000313" key="8">
    <source>
        <dbReference type="EMBL" id="QOV09014.1"/>
    </source>
</evidence>
<gene>
    <name evidence="8" type="ORF">HULAa2F4_00040</name>
</gene>
<evidence type="ECO:0000256" key="6">
    <source>
        <dbReference type="SAM" id="Phobius"/>
    </source>
</evidence>
<dbReference type="SUPFAM" id="SSF103473">
    <property type="entry name" value="MFS general substrate transporter"/>
    <property type="match status" value="1"/>
</dbReference>
<keyword evidence="3 6" id="KW-0812">Transmembrane</keyword>
<dbReference type="GO" id="GO:0042908">
    <property type="term" value="P:xenobiotic transport"/>
    <property type="evidence" value="ECO:0007669"/>
    <property type="project" value="UniProtKB-ARBA"/>
</dbReference>
<dbReference type="GO" id="GO:0022857">
    <property type="term" value="F:transmembrane transporter activity"/>
    <property type="evidence" value="ECO:0007669"/>
    <property type="project" value="InterPro"/>
</dbReference>
<keyword evidence="4 6" id="KW-1133">Transmembrane helix</keyword>
<keyword evidence="5 6" id="KW-0472">Membrane</keyword>
<accession>A0A871YC83</accession>
<feature type="transmembrane region" description="Helical" evidence="6">
    <location>
        <begin position="112"/>
        <end position="131"/>
    </location>
</feature>
<name>A0A871YC83_9MICO</name>
<feature type="transmembrane region" description="Helical" evidence="6">
    <location>
        <begin position="315"/>
        <end position="333"/>
    </location>
</feature>
<reference evidence="8" key="1">
    <citation type="submission" date="2020-10" db="EMBL/GenBank/DDBJ databases">
        <title>Diverse heliorhodopsins detected via functional metagenomics in peat lake Actinobacteria, Chloroflexi and Archaea.</title>
        <authorList>
            <person name="Chazan A."/>
            <person name="Rozenberg A."/>
            <person name="Tahan R."/>
            <person name="Mannen K."/>
            <person name="Nagata T."/>
            <person name="Yaish S."/>
            <person name="Larom S."/>
            <person name="Kandori H."/>
            <person name="Inoue K."/>
            <person name="Beja O."/>
            <person name="Pushkarev A."/>
        </authorList>
    </citation>
    <scope>NUCLEOTIDE SEQUENCE</scope>
</reference>
<evidence type="ECO:0000256" key="2">
    <source>
        <dbReference type="ARBA" id="ARBA00022448"/>
    </source>
</evidence>
<dbReference type="PANTHER" id="PTHR23502:SF132">
    <property type="entry name" value="POLYAMINE TRANSPORTER 2-RELATED"/>
    <property type="match status" value="1"/>
</dbReference>
<evidence type="ECO:0000256" key="4">
    <source>
        <dbReference type="ARBA" id="ARBA00022989"/>
    </source>
</evidence>
<evidence type="ECO:0000259" key="7">
    <source>
        <dbReference type="PROSITE" id="PS50850"/>
    </source>
</evidence>
<dbReference type="InterPro" id="IPR020846">
    <property type="entry name" value="MFS_dom"/>
</dbReference>
<dbReference type="InterPro" id="IPR011701">
    <property type="entry name" value="MFS"/>
</dbReference>
<proteinExistence type="predicted"/>